<reference evidence="3" key="2">
    <citation type="submission" date="2021-05" db="EMBL/GenBank/DDBJ databases">
        <authorList>
            <person name="Moolhuijzen P.M."/>
            <person name="Moffat C.S."/>
        </authorList>
    </citation>
    <scope>NUCLEOTIDE SEQUENCE</scope>
    <source>
        <strain evidence="3">86-124</strain>
    </source>
</reference>
<dbReference type="PROSITE" id="PS50097">
    <property type="entry name" value="BTB"/>
    <property type="match status" value="1"/>
</dbReference>
<dbReference type="OrthoDB" id="2414723at2759"/>
<sequence>MCDANVSDPDFIADQQSELEEPGIDSSFLTAHLFEYLKASTASTPQFPKVLTLDISGHKFKVSRDILEAGSGLFALQLSDNFTWEPQADGSYFMDADPELFEHLIRFMRRPESYPLFYDQAKGFDYDLYRRLEAEAEYFQINLLTEWIKSEKYLEAVKTITTAVSSRVISDTSLLTMDHAPLSQNRSQEYHFIPRIIKSYVCPRNIVVHMGQKDRCGMACNKARGDLPDAYEEKYYTQVIVVNKQVIFDRAICQVE</sequence>
<dbReference type="SUPFAM" id="SSF54695">
    <property type="entry name" value="POZ domain"/>
    <property type="match status" value="1"/>
</dbReference>
<dbReference type="SMART" id="SM00225">
    <property type="entry name" value="BTB"/>
    <property type="match status" value="1"/>
</dbReference>
<dbReference type="GO" id="GO:0051260">
    <property type="term" value="P:protein homooligomerization"/>
    <property type="evidence" value="ECO:0007669"/>
    <property type="project" value="InterPro"/>
</dbReference>
<evidence type="ECO:0000313" key="5">
    <source>
        <dbReference type="Proteomes" id="UP000249757"/>
    </source>
</evidence>
<organism evidence="3 5">
    <name type="scientific">Pyrenophora tritici-repentis</name>
    <dbReference type="NCBI Taxonomy" id="45151"/>
    <lineage>
        <taxon>Eukaryota</taxon>
        <taxon>Fungi</taxon>
        <taxon>Dikarya</taxon>
        <taxon>Ascomycota</taxon>
        <taxon>Pezizomycotina</taxon>
        <taxon>Dothideomycetes</taxon>
        <taxon>Pleosporomycetidae</taxon>
        <taxon>Pleosporales</taxon>
        <taxon>Pleosporineae</taxon>
        <taxon>Pleosporaceae</taxon>
        <taxon>Pyrenophora</taxon>
    </lineage>
</organism>
<dbReference type="Proteomes" id="UP000249757">
    <property type="component" value="Unassembled WGS sequence"/>
</dbReference>
<dbReference type="PANTHER" id="PTHR14499">
    <property type="entry name" value="POTASSIUM CHANNEL TETRAMERIZATION DOMAIN-CONTAINING"/>
    <property type="match status" value="1"/>
</dbReference>
<evidence type="ECO:0000259" key="1">
    <source>
        <dbReference type="PROSITE" id="PS50097"/>
    </source>
</evidence>
<dbReference type="AlphaFoldDB" id="A0A2W1H4S1"/>
<feature type="domain" description="BTB" evidence="1">
    <location>
        <begin position="49"/>
        <end position="109"/>
    </location>
</feature>
<comment type="caution">
    <text evidence="3">The sequence shown here is derived from an EMBL/GenBank/DDBJ whole genome shotgun (WGS) entry which is preliminary data.</text>
</comment>
<name>A0A2W1H4S1_9PLEO</name>
<reference evidence="2 4" key="1">
    <citation type="journal article" date="2018" name="BMC Genomics">
        <title>Comparative genomics of the wheat fungal pathogen Pyrenophora tritici-repentis reveals chromosomal variations and genome plasticity.</title>
        <authorList>
            <person name="Moolhuijzen P."/>
            <person name="See P.T."/>
            <person name="Hane J.K."/>
            <person name="Shi G."/>
            <person name="Liu Z."/>
            <person name="Oliver R.P."/>
            <person name="Moffat C.S."/>
        </authorList>
    </citation>
    <scope>NUCLEOTIDE SEQUENCE [LARGE SCALE GENOMIC DNA]</scope>
    <source>
        <strain evidence="2">M4</strain>
    </source>
</reference>
<dbReference type="EMBL" id="NQIK02000002">
    <property type="protein sequence ID" value="KAF7575159.1"/>
    <property type="molecule type" value="Genomic_DNA"/>
</dbReference>
<reference evidence="3" key="3">
    <citation type="journal article" date="2022" name="bioRxiv">
        <title>A global pangenome for the wheat fungal pathogen Pyrenophora tritici-repentis and prediction of effector protein structural homology.</title>
        <authorList>
            <person name="Moolhuijzen P."/>
            <person name="See P.T."/>
            <person name="Shi G."/>
            <person name="Powell H.R."/>
            <person name="Cockram J."/>
            <person name="Jorgensen L.N."/>
            <person name="Benslimane H."/>
            <person name="Strelkov S.E."/>
            <person name="Turner J."/>
            <person name="Liu Z."/>
            <person name="Moffat C.S."/>
        </authorList>
    </citation>
    <scope>NUCLEOTIDE SEQUENCE</scope>
    <source>
        <strain evidence="3">86-124</strain>
    </source>
</reference>
<dbReference type="Pfam" id="PF02214">
    <property type="entry name" value="BTB_2"/>
    <property type="match status" value="1"/>
</dbReference>
<gene>
    <name evidence="3" type="ORF">Ptr86124_006418</name>
    <name evidence="2" type="ORF">PtrM4_067830</name>
</gene>
<evidence type="ECO:0000313" key="3">
    <source>
        <dbReference type="EMBL" id="KAI1515095.1"/>
    </source>
</evidence>
<reference evidence="5" key="4">
    <citation type="journal article" date="2022" name="Microb. Genom.">
        <title>A global pangenome for the wheat fungal pathogen Pyrenophora tritici-repentis and prediction of effector protein structural homology.</title>
        <authorList>
            <person name="Moolhuijzen P.M."/>
            <person name="See P.T."/>
            <person name="Shi G."/>
            <person name="Powell H.R."/>
            <person name="Cockram J."/>
            <person name="Jorgensen L.N."/>
            <person name="Benslimane H."/>
            <person name="Strelkov S.E."/>
            <person name="Turner J."/>
            <person name="Liu Z."/>
            <person name="Moffat C.S."/>
        </authorList>
    </citation>
    <scope>NUCLEOTIDE SEQUENCE [LARGE SCALE GENOMIC DNA]</scope>
</reference>
<keyword evidence="5" id="KW-1185">Reference proteome</keyword>
<proteinExistence type="predicted"/>
<dbReference type="InterPro" id="IPR003131">
    <property type="entry name" value="T1-type_BTB"/>
</dbReference>
<evidence type="ECO:0000313" key="4">
    <source>
        <dbReference type="Proteomes" id="UP000245464"/>
    </source>
</evidence>
<dbReference type="Proteomes" id="UP000245464">
    <property type="component" value="Chromosome 2"/>
</dbReference>
<accession>A0A2W1H4S1</accession>
<dbReference type="PANTHER" id="PTHR14499:SF136">
    <property type="entry name" value="GH08630P"/>
    <property type="match status" value="1"/>
</dbReference>
<dbReference type="Gene3D" id="3.30.710.10">
    <property type="entry name" value="Potassium Channel Kv1.1, Chain A"/>
    <property type="match status" value="1"/>
</dbReference>
<evidence type="ECO:0000313" key="2">
    <source>
        <dbReference type="EMBL" id="KAF7575159.1"/>
    </source>
</evidence>
<protein>
    <submittedName>
        <fullName evidence="3">BTB/POZ domain containing protein</fullName>
    </submittedName>
    <submittedName>
        <fullName evidence="2">K-tetra domain containing protein</fullName>
    </submittedName>
</protein>
<dbReference type="OMA" id="YFSGKWT"/>
<dbReference type="InterPro" id="IPR000210">
    <property type="entry name" value="BTB/POZ_dom"/>
</dbReference>
<dbReference type="EMBL" id="NRDI02000007">
    <property type="protein sequence ID" value="KAI1515095.1"/>
    <property type="molecule type" value="Genomic_DNA"/>
</dbReference>
<dbReference type="InterPro" id="IPR011333">
    <property type="entry name" value="SKP1/BTB/POZ_sf"/>
</dbReference>